<dbReference type="RefSeq" id="WP_345540647.1">
    <property type="nucleotide sequence ID" value="NZ_BAABGJ010000079.1"/>
</dbReference>
<evidence type="ECO:0000256" key="2">
    <source>
        <dbReference type="ARBA" id="ARBA00022695"/>
    </source>
</evidence>
<dbReference type="EMBL" id="BAABGJ010000079">
    <property type="protein sequence ID" value="GAA4353668.1"/>
    <property type="molecule type" value="Genomic_DNA"/>
</dbReference>
<dbReference type="PANTHER" id="PTHR40392">
    <property type="entry name" value="2-PHOSPHO-L-LACTATE GUANYLYLTRANSFERASE"/>
    <property type="match status" value="1"/>
</dbReference>
<reference evidence="6" key="1">
    <citation type="journal article" date="2019" name="Int. J. Syst. Evol. Microbiol.">
        <title>The Global Catalogue of Microorganisms (GCM) 10K type strain sequencing project: providing services to taxonomists for standard genome sequencing and annotation.</title>
        <authorList>
            <consortium name="The Broad Institute Genomics Platform"/>
            <consortium name="The Broad Institute Genome Sequencing Center for Infectious Disease"/>
            <person name="Wu L."/>
            <person name="Ma J."/>
        </authorList>
    </citation>
    <scope>NUCLEOTIDE SEQUENCE [LARGE SCALE GENOMIC DNA]</scope>
    <source>
        <strain evidence="6">JCM 17804</strain>
    </source>
</reference>
<keyword evidence="2 5" id="KW-0548">Nucleotidyltransferase</keyword>
<evidence type="ECO:0000256" key="1">
    <source>
        <dbReference type="ARBA" id="ARBA00022679"/>
    </source>
</evidence>
<name>A0ABP8I8P1_9BURK</name>
<keyword evidence="3" id="KW-0547">Nucleotide-binding</keyword>
<gene>
    <name evidence="5" type="primary">cofC</name>
    <name evidence="5" type="ORF">GCM10023165_44050</name>
</gene>
<protein>
    <submittedName>
        <fullName evidence="5">2-phospho-L-lactate guanylyltransferase</fullName>
    </submittedName>
</protein>
<proteinExistence type="predicted"/>
<dbReference type="InterPro" id="IPR002835">
    <property type="entry name" value="CofC"/>
</dbReference>
<dbReference type="Proteomes" id="UP001500975">
    <property type="component" value="Unassembled WGS sequence"/>
</dbReference>
<dbReference type="NCBIfam" id="TIGR03552">
    <property type="entry name" value="F420_cofC"/>
    <property type="match status" value="1"/>
</dbReference>
<dbReference type="InterPro" id="IPR029044">
    <property type="entry name" value="Nucleotide-diphossugar_trans"/>
</dbReference>
<sequence>MTWLVLPVKSIAEGKSRLAPDLAPDRRRQLNLELLERALALAARYPGAVRTLVASRCPEVLALARRQGAGWIAEKQPGLNEAVAQAFASLATRAGEQVLVMSCDLPLAREDDLRMLVRPGEATIASDRTGTGTNVLCLPAGAPFRFHYGPMSRERHAAQALRLGLPCRVVQTPSLAFDLDTLDDYREWQKREATVPA</sequence>
<evidence type="ECO:0000256" key="3">
    <source>
        <dbReference type="ARBA" id="ARBA00022741"/>
    </source>
</evidence>
<keyword evidence="4" id="KW-0342">GTP-binding</keyword>
<dbReference type="PANTHER" id="PTHR40392:SF1">
    <property type="entry name" value="2-PHOSPHO-L-LACTATE GUANYLYLTRANSFERASE"/>
    <property type="match status" value="1"/>
</dbReference>
<accession>A0ABP8I8P1</accession>
<dbReference type="GO" id="GO:0016779">
    <property type="term" value="F:nucleotidyltransferase activity"/>
    <property type="evidence" value="ECO:0007669"/>
    <property type="project" value="UniProtKB-KW"/>
</dbReference>
<organism evidence="5 6">
    <name type="scientific">Variovorax defluvii</name>
    <dbReference type="NCBI Taxonomy" id="913761"/>
    <lineage>
        <taxon>Bacteria</taxon>
        <taxon>Pseudomonadati</taxon>
        <taxon>Pseudomonadota</taxon>
        <taxon>Betaproteobacteria</taxon>
        <taxon>Burkholderiales</taxon>
        <taxon>Comamonadaceae</taxon>
        <taxon>Variovorax</taxon>
    </lineage>
</organism>
<evidence type="ECO:0000313" key="5">
    <source>
        <dbReference type="EMBL" id="GAA4353668.1"/>
    </source>
</evidence>
<dbReference type="Gene3D" id="3.90.550.10">
    <property type="entry name" value="Spore Coat Polysaccharide Biosynthesis Protein SpsA, Chain A"/>
    <property type="match status" value="1"/>
</dbReference>
<dbReference type="SUPFAM" id="SSF53448">
    <property type="entry name" value="Nucleotide-diphospho-sugar transferases"/>
    <property type="match status" value="1"/>
</dbReference>
<evidence type="ECO:0000256" key="4">
    <source>
        <dbReference type="ARBA" id="ARBA00023134"/>
    </source>
</evidence>
<comment type="caution">
    <text evidence="5">The sequence shown here is derived from an EMBL/GenBank/DDBJ whole genome shotgun (WGS) entry which is preliminary data.</text>
</comment>
<dbReference type="Pfam" id="PF01983">
    <property type="entry name" value="CofC"/>
    <property type="match status" value="1"/>
</dbReference>
<evidence type="ECO:0000313" key="6">
    <source>
        <dbReference type="Proteomes" id="UP001500975"/>
    </source>
</evidence>
<keyword evidence="6" id="KW-1185">Reference proteome</keyword>
<keyword evidence="1" id="KW-0808">Transferase</keyword>